<dbReference type="InterPro" id="IPR027417">
    <property type="entry name" value="P-loop_NTPase"/>
</dbReference>
<dbReference type="SMART" id="SM00382">
    <property type="entry name" value="AAA"/>
    <property type="match status" value="1"/>
</dbReference>
<dbReference type="SUPFAM" id="SSF52540">
    <property type="entry name" value="P-loop containing nucleoside triphosphate hydrolases"/>
    <property type="match status" value="1"/>
</dbReference>
<evidence type="ECO:0000259" key="5">
    <source>
        <dbReference type="PROSITE" id="PS50893"/>
    </source>
</evidence>
<dbReference type="Gene3D" id="3.40.50.300">
    <property type="entry name" value="P-loop containing nucleotide triphosphate hydrolases"/>
    <property type="match status" value="1"/>
</dbReference>
<dbReference type="InterPro" id="IPR003439">
    <property type="entry name" value="ABC_transporter-like_ATP-bd"/>
</dbReference>
<evidence type="ECO:0000256" key="2">
    <source>
        <dbReference type="ARBA" id="ARBA00022448"/>
    </source>
</evidence>
<evidence type="ECO:0000313" key="7">
    <source>
        <dbReference type="Proteomes" id="UP000034176"/>
    </source>
</evidence>
<comment type="similarity">
    <text evidence="1">Belongs to the ABC transporter superfamily.</text>
</comment>
<dbReference type="GO" id="GO:0016887">
    <property type="term" value="F:ATP hydrolysis activity"/>
    <property type="evidence" value="ECO:0007669"/>
    <property type="project" value="InterPro"/>
</dbReference>
<dbReference type="InterPro" id="IPR015860">
    <property type="entry name" value="ABC_transpr_TagH-like"/>
</dbReference>
<evidence type="ECO:0000256" key="3">
    <source>
        <dbReference type="ARBA" id="ARBA00022741"/>
    </source>
</evidence>
<evidence type="ECO:0000256" key="1">
    <source>
        <dbReference type="ARBA" id="ARBA00005417"/>
    </source>
</evidence>
<feature type="domain" description="ABC transporter" evidence="5">
    <location>
        <begin position="37"/>
        <end position="251"/>
    </location>
</feature>
<dbReference type="AlphaFoldDB" id="A0A0G0DXS8"/>
<dbReference type="GO" id="GO:0140359">
    <property type="term" value="F:ABC-type transporter activity"/>
    <property type="evidence" value="ECO:0007669"/>
    <property type="project" value="InterPro"/>
</dbReference>
<organism evidence="6 7">
    <name type="scientific">Candidatus Gottesmanbacteria bacterium GW2011_GWA1_34_13</name>
    <dbReference type="NCBI Taxonomy" id="1618434"/>
    <lineage>
        <taxon>Bacteria</taxon>
        <taxon>Candidatus Gottesmaniibacteriota</taxon>
    </lineage>
</organism>
<dbReference type="PANTHER" id="PTHR46743:SF2">
    <property type="entry name" value="TEICHOIC ACIDS EXPORT ATP-BINDING PROTEIN TAGH"/>
    <property type="match status" value="1"/>
</dbReference>
<dbReference type="PANTHER" id="PTHR46743">
    <property type="entry name" value="TEICHOIC ACIDS EXPORT ATP-BINDING PROTEIN TAGH"/>
    <property type="match status" value="1"/>
</dbReference>
<comment type="caution">
    <text evidence="6">The sequence shown here is derived from an EMBL/GenBank/DDBJ whole genome shotgun (WGS) entry which is preliminary data.</text>
</comment>
<reference evidence="6 7" key="1">
    <citation type="journal article" date="2015" name="Nature">
        <title>rRNA introns, odd ribosomes, and small enigmatic genomes across a large radiation of phyla.</title>
        <authorList>
            <person name="Brown C.T."/>
            <person name="Hug L.A."/>
            <person name="Thomas B.C."/>
            <person name="Sharon I."/>
            <person name="Castelle C.J."/>
            <person name="Singh A."/>
            <person name="Wilkins M.J."/>
            <person name="Williams K.H."/>
            <person name="Banfield J.F."/>
        </authorList>
    </citation>
    <scope>NUCLEOTIDE SEQUENCE [LARGE SCALE GENOMIC DNA]</scope>
</reference>
<dbReference type="EMBL" id="LBPN01000001">
    <property type="protein sequence ID" value="KKP59962.1"/>
    <property type="molecule type" value="Genomic_DNA"/>
</dbReference>
<evidence type="ECO:0000313" key="6">
    <source>
        <dbReference type="EMBL" id="KKP59962.1"/>
    </source>
</evidence>
<name>A0A0G0DXS8_9BACT</name>
<keyword evidence="2" id="KW-0813">Transport</keyword>
<dbReference type="STRING" id="1618434.UR52_C0001G0042"/>
<dbReference type="Proteomes" id="UP000034176">
    <property type="component" value="Unassembled WGS sequence"/>
</dbReference>
<gene>
    <name evidence="6" type="ORF">UR52_C0001G0042</name>
</gene>
<keyword evidence="3" id="KW-0547">Nucleotide-binding</keyword>
<protein>
    <submittedName>
        <fullName evidence="6">ABC transporter related protein</fullName>
    </submittedName>
</protein>
<dbReference type="InterPro" id="IPR050683">
    <property type="entry name" value="Bact_Polysacc_Export_ATP-bd"/>
</dbReference>
<dbReference type="PROSITE" id="PS50893">
    <property type="entry name" value="ABC_TRANSPORTER_2"/>
    <property type="match status" value="1"/>
</dbReference>
<evidence type="ECO:0000256" key="4">
    <source>
        <dbReference type="ARBA" id="ARBA00022840"/>
    </source>
</evidence>
<keyword evidence="4" id="KW-0067">ATP-binding</keyword>
<dbReference type="GO" id="GO:0005524">
    <property type="term" value="F:ATP binding"/>
    <property type="evidence" value="ECO:0007669"/>
    <property type="project" value="UniProtKB-KW"/>
</dbReference>
<proteinExistence type="inferred from homology"/>
<sequence>MNQPIIECLKLSKKYVLTKIQPKLSLREEMEKFIRSVITRNVQFIPQKENFWALKNISFNIYQGETIGVIGPNGAGKSTLLKILANIITPTSGKIILRGTIGSLLEVGAGFRGELTGRENVYLAGAILGIPKVKIDKQFTEIVNFSGVKKFIDIPVKYYSSGMYIRLAFSVTIQLEPDILLVDEVFAVGDNKFQEASLKKMEEICSEKKRTIIFISHNMDFIKRLCKKVYLIKKGRIVAQGDAEKIIKIYLDNN</sequence>
<dbReference type="GO" id="GO:0016020">
    <property type="term" value="C:membrane"/>
    <property type="evidence" value="ECO:0007669"/>
    <property type="project" value="InterPro"/>
</dbReference>
<accession>A0A0G0DXS8</accession>
<dbReference type="CDD" id="cd03220">
    <property type="entry name" value="ABC_KpsT_Wzt"/>
    <property type="match status" value="1"/>
</dbReference>
<dbReference type="InterPro" id="IPR003593">
    <property type="entry name" value="AAA+_ATPase"/>
</dbReference>
<dbReference type="Pfam" id="PF00005">
    <property type="entry name" value="ABC_tran"/>
    <property type="match status" value="1"/>
</dbReference>